<organism evidence="1 2">
    <name type="scientific">Willisornis vidua</name>
    <name type="common">Xingu scale-backed antbird</name>
    <dbReference type="NCBI Taxonomy" id="1566151"/>
    <lineage>
        <taxon>Eukaryota</taxon>
        <taxon>Metazoa</taxon>
        <taxon>Chordata</taxon>
        <taxon>Craniata</taxon>
        <taxon>Vertebrata</taxon>
        <taxon>Euteleostomi</taxon>
        <taxon>Archelosauria</taxon>
        <taxon>Archosauria</taxon>
        <taxon>Dinosauria</taxon>
        <taxon>Saurischia</taxon>
        <taxon>Theropoda</taxon>
        <taxon>Coelurosauria</taxon>
        <taxon>Aves</taxon>
        <taxon>Neognathae</taxon>
        <taxon>Neoaves</taxon>
        <taxon>Telluraves</taxon>
        <taxon>Australaves</taxon>
        <taxon>Passeriformes</taxon>
        <taxon>Thamnophilidae</taxon>
        <taxon>Willisornis</taxon>
    </lineage>
</organism>
<evidence type="ECO:0000313" key="2">
    <source>
        <dbReference type="Proteomes" id="UP001145742"/>
    </source>
</evidence>
<proteinExistence type="predicted"/>
<accession>A0ABQ9DAS6</accession>
<reference evidence="1" key="1">
    <citation type="submission" date="2019-10" db="EMBL/GenBank/DDBJ databases">
        <authorList>
            <person name="Soares A.E.R."/>
            <person name="Aleixo A."/>
            <person name="Schneider P."/>
            <person name="Miyaki C.Y."/>
            <person name="Schneider M.P."/>
            <person name="Mello C."/>
            <person name="Vasconcelos A.T.R."/>
        </authorList>
    </citation>
    <scope>NUCLEOTIDE SEQUENCE</scope>
    <source>
        <tissue evidence="1">Muscle</tissue>
    </source>
</reference>
<protein>
    <submittedName>
        <fullName evidence="1">Rna-directed dna polymerase from mobile element jockey-like</fullName>
    </submittedName>
</protein>
<comment type="caution">
    <text evidence="1">The sequence shown here is derived from an EMBL/GenBank/DDBJ whole genome shotgun (WGS) entry which is preliminary data.</text>
</comment>
<dbReference type="EMBL" id="WHWB01033682">
    <property type="protein sequence ID" value="KAJ7418264.1"/>
    <property type="molecule type" value="Genomic_DNA"/>
</dbReference>
<dbReference type="PANTHER" id="PTHR33332">
    <property type="entry name" value="REVERSE TRANSCRIPTASE DOMAIN-CONTAINING PROTEIN"/>
    <property type="match status" value="1"/>
</dbReference>
<sequence length="94" mass="10785">MQQVQCNERIRPIQAGFVTDRSCLTSLMSFCDRVTYLVEEGKDVNAVYLDFSKAFDTVSCIFFLQKQATHGLDGCTVHWVKNWLDDCTQRVVVD</sequence>
<name>A0ABQ9DAS6_9PASS</name>
<keyword evidence="2" id="KW-1185">Reference proteome</keyword>
<evidence type="ECO:0000313" key="1">
    <source>
        <dbReference type="EMBL" id="KAJ7418264.1"/>
    </source>
</evidence>
<dbReference type="Proteomes" id="UP001145742">
    <property type="component" value="Unassembled WGS sequence"/>
</dbReference>
<gene>
    <name evidence="1" type="ORF">WISP_59857</name>
</gene>